<protein>
    <submittedName>
        <fullName evidence="4">Helix-turn-helix domain-containing protein</fullName>
    </submittedName>
</protein>
<feature type="domain" description="HTH cro/C1-type" evidence="3">
    <location>
        <begin position="18"/>
        <end position="72"/>
    </location>
</feature>
<dbReference type="InterPro" id="IPR001387">
    <property type="entry name" value="Cro/C1-type_HTH"/>
</dbReference>
<sequence length="121" mass="13658">MEKKQRKSKGDPEIGARVRKIREERGLKQADLASMVSISASCITRLERGETMVSVFTLREIAQALEVPASWIMEGQAPVGEDRMDGLAAGLRQFSPERREQILTVFEEILELSRNGKKKEK</sequence>
<dbReference type="PROSITE" id="PS50943">
    <property type="entry name" value="HTH_CROC1"/>
    <property type="match status" value="1"/>
</dbReference>
<dbReference type="EMBL" id="DWYS01000067">
    <property type="protein sequence ID" value="HJB07335.1"/>
    <property type="molecule type" value="Genomic_DNA"/>
</dbReference>
<comment type="caution">
    <text evidence="4">The sequence shown here is derived from an EMBL/GenBank/DDBJ whole genome shotgun (WGS) entry which is preliminary data.</text>
</comment>
<name>A0A9D2L7D7_9FIRM</name>
<evidence type="ECO:0000259" key="3">
    <source>
        <dbReference type="PROSITE" id="PS50943"/>
    </source>
</evidence>
<dbReference type="PANTHER" id="PTHR46797">
    <property type="entry name" value="HTH-TYPE TRANSCRIPTIONAL REGULATOR"/>
    <property type="match status" value="1"/>
</dbReference>
<dbReference type="Proteomes" id="UP000886804">
    <property type="component" value="Unassembled WGS sequence"/>
</dbReference>
<evidence type="ECO:0000313" key="5">
    <source>
        <dbReference type="Proteomes" id="UP000886804"/>
    </source>
</evidence>
<dbReference type="Gene3D" id="1.10.260.40">
    <property type="entry name" value="lambda repressor-like DNA-binding domains"/>
    <property type="match status" value="1"/>
</dbReference>
<dbReference type="GO" id="GO:0005829">
    <property type="term" value="C:cytosol"/>
    <property type="evidence" value="ECO:0007669"/>
    <property type="project" value="TreeGrafter"/>
</dbReference>
<evidence type="ECO:0000256" key="1">
    <source>
        <dbReference type="ARBA" id="ARBA00023125"/>
    </source>
</evidence>
<dbReference type="PANTHER" id="PTHR46797:SF1">
    <property type="entry name" value="METHYLPHOSPHONATE SYNTHASE"/>
    <property type="match status" value="1"/>
</dbReference>
<keyword evidence="1" id="KW-0238">DNA-binding</keyword>
<dbReference type="Pfam" id="PF01381">
    <property type="entry name" value="HTH_3"/>
    <property type="match status" value="1"/>
</dbReference>
<evidence type="ECO:0000256" key="2">
    <source>
        <dbReference type="SAM" id="MobiDB-lite"/>
    </source>
</evidence>
<dbReference type="GO" id="GO:0003677">
    <property type="term" value="F:DNA binding"/>
    <property type="evidence" value="ECO:0007669"/>
    <property type="project" value="UniProtKB-KW"/>
</dbReference>
<feature type="region of interest" description="Disordered" evidence="2">
    <location>
        <begin position="1"/>
        <end position="20"/>
    </location>
</feature>
<reference evidence="4" key="1">
    <citation type="journal article" date="2021" name="PeerJ">
        <title>Extensive microbial diversity within the chicken gut microbiome revealed by metagenomics and culture.</title>
        <authorList>
            <person name="Gilroy R."/>
            <person name="Ravi A."/>
            <person name="Getino M."/>
            <person name="Pursley I."/>
            <person name="Horton D.L."/>
            <person name="Alikhan N.F."/>
            <person name="Baker D."/>
            <person name="Gharbi K."/>
            <person name="Hall N."/>
            <person name="Watson M."/>
            <person name="Adriaenssens E.M."/>
            <person name="Foster-Nyarko E."/>
            <person name="Jarju S."/>
            <person name="Secka A."/>
            <person name="Antonio M."/>
            <person name="Oren A."/>
            <person name="Chaudhuri R.R."/>
            <person name="La Ragione R."/>
            <person name="Hildebrand F."/>
            <person name="Pallen M.J."/>
        </authorList>
    </citation>
    <scope>NUCLEOTIDE SEQUENCE</scope>
    <source>
        <strain evidence="4">CHK188-4685</strain>
    </source>
</reference>
<dbReference type="SMART" id="SM00530">
    <property type="entry name" value="HTH_XRE"/>
    <property type="match status" value="1"/>
</dbReference>
<dbReference type="SUPFAM" id="SSF47413">
    <property type="entry name" value="lambda repressor-like DNA-binding domains"/>
    <property type="match status" value="1"/>
</dbReference>
<accession>A0A9D2L7D7</accession>
<dbReference type="CDD" id="cd00093">
    <property type="entry name" value="HTH_XRE"/>
    <property type="match status" value="1"/>
</dbReference>
<dbReference type="AlphaFoldDB" id="A0A9D2L7D7"/>
<evidence type="ECO:0000313" key="4">
    <source>
        <dbReference type="EMBL" id="HJB07335.1"/>
    </source>
</evidence>
<dbReference type="GO" id="GO:0003700">
    <property type="term" value="F:DNA-binding transcription factor activity"/>
    <property type="evidence" value="ECO:0007669"/>
    <property type="project" value="TreeGrafter"/>
</dbReference>
<proteinExistence type="predicted"/>
<dbReference type="InterPro" id="IPR050807">
    <property type="entry name" value="TransReg_Diox_bact_type"/>
</dbReference>
<gene>
    <name evidence="4" type="ORF">H9716_05650</name>
</gene>
<reference evidence="4" key="2">
    <citation type="submission" date="2021-04" db="EMBL/GenBank/DDBJ databases">
        <authorList>
            <person name="Gilroy R."/>
        </authorList>
    </citation>
    <scope>NUCLEOTIDE SEQUENCE</scope>
    <source>
        <strain evidence="4">CHK188-4685</strain>
    </source>
</reference>
<dbReference type="InterPro" id="IPR010982">
    <property type="entry name" value="Lambda_DNA-bd_dom_sf"/>
</dbReference>
<organism evidence="4 5">
    <name type="scientific">Candidatus Enterocloster faecavium</name>
    <dbReference type="NCBI Taxonomy" id="2838560"/>
    <lineage>
        <taxon>Bacteria</taxon>
        <taxon>Bacillati</taxon>
        <taxon>Bacillota</taxon>
        <taxon>Clostridia</taxon>
        <taxon>Lachnospirales</taxon>
        <taxon>Lachnospiraceae</taxon>
        <taxon>Enterocloster</taxon>
    </lineage>
</organism>